<accession>A0AA39UHW3</accession>
<organism evidence="1 2">
    <name type="scientific">Armillaria luteobubalina</name>
    <dbReference type="NCBI Taxonomy" id="153913"/>
    <lineage>
        <taxon>Eukaryota</taxon>
        <taxon>Fungi</taxon>
        <taxon>Dikarya</taxon>
        <taxon>Basidiomycota</taxon>
        <taxon>Agaricomycotina</taxon>
        <taxon>Agaricomycetes</taxon>
        <taxon>Agaricomycetidae</taxon>
        <taxon>Agaricales</taxon>
        <taxon>Marasmiineae</taxon>
        <taxon>Physalacriaceae</taxon>
        <taxon>Armillaria</taxon>
    </lineage>
</organism>
<evidence type="ECO:0000313" key="2">
    <source>
        <dbReference type="Proteomes" id="UP001175228"/>
    </source>
</evidence>
<dbReference type="AlphaFoldDB" id="A0AA39UHW3"/>
<keyword evidence="2" id="KW-1185">Reference proteome</keyword>
<sequence>MRFVWEKRNDQALELFIYIYASLPWSHKTHRCDIELSPASGGMVLQRARILICPASECPTWQEGIDCRLAKRRQGDYPINRQSFSDMYSVVRTCLLDSCLYINHRVKTVVGARCPRSWEKSRLRLDQSSELDTHIVVGARMQPVWQSLRGSEGRICDFL</sequence>
<gene>
    <name evidence="1" type="ORF">EDD18DRAFT_1186609</name>
</gene>
<reference evidence="1" key="1">
    <citation type="submission" date="2023-06" db="EMBL/GenBank/DDBJ databases">
        <authorList>
            <consortium name="Lawrence Berkeley National Laboratory"/>
            <person name="Ahrendt S."/>
            <person name="Sahu N."/>
            <person name="Indic B."/>
            <person name="Wong-Bajracharya J."/>
            <person name="Merenyi Z."/>
            <person name="Ke H.-M."/>
            <person name="Monk M."/>
            <person name="Kocsube S."/>
            <person name="Drula E."/>
            <person name="Lipzen A."/>
            <person name="Balint B."/>
            <person name="Henrissat B."/>
            <person name="Andreopoulos B."/>
            <person name="Martin F.M."/>
            <person name="Harder C.B."/>
            <person name="Rigling D."/>
            <person name="Ford K.L."/>
            <person name="Foster G.D."/>
            <person name="Pangilinan J."/>
            <person name="Papanicolaou A."/>
            <person name="Barry K."/>
            <person name="LaButti K."/>
            <person name="Viragh M."/>
            <person name="Koriabine M."/>
            <person name="Yan M."/>
            <person name="Riley R."/>
            <person name="Champramary S."/>
            <person name="Plett K.L."/>
            <person name="Tsai I.J."/>
            <person name="Slot J."/>
            <person name="Sipos G."/>
            <person name="Plett J."/>
            <person name="Nagy L.G."/>
            <person name="Grigoriev I.V."/>
        </authorList>
    </citation>
    <scope>NUCLEOTIDE SEQUENCE</scope>
    <source>
        <strain evidence="1">HWK02</strain>
    </source>
</reference>
<protein>
    <submittedName>
        <fullName evidence="1">Uncharacterized protein</fullName>
    </submittedName>
</protein>
<proteinExistence type="predicted"/>
<evidence type="ECO:0000313" key="1">
    <source>
        <dbReference type="EMBL" id="KAK0490047.1"/>
    </source>
</evidence>
<comment type="caution">
    <text evidence="1">The sequence shown here is derived from an EMBL/GenBank/DDBJ whole genome shotgun (WGS) entry which is preliminary data.</text>
</comment>
<dbReference type="EMBL" id="JAUEPU010000034">
    <property type="protein sequence ID" value="KAK0490047.1"/>
    <property type="molecule type" value="Genomic_DNA"/>
</dbReference>
<dbReference type="Proteomes" id="UP001175228">
    <property type="component" value="Unassembled WGS sequence"/>
</dbReference>
<name>A0AA39UHW3_9AGAR</name>